<gene>
    <name evidence="1" type="ORF">RRG08_020065</name>
</gene>
<evidence type="ECO:0000313" key="2">
    <source>
        <dbReference type="Proteomes" id="UP001283361"/>
    </source>
</evidence>
<dbReference type="AlphaFoldDB" id="A0AAE1D8Y8"/>
<proteinExistence type="predicted"/>
<comment type="caution">
    <text evidence="1">The sequence shown here is derived from an EMBL/GenBank/DDBJ whole genome shotgun (WGS) entry which is preliminary data.</text>
</comment>
<reference evidence="1" key="1">
    <citation type="journal article" date="2023" name="G3 (Bethesda)">
        <title>A reference genome for the long-term kleptoplast-retaining sea slug Elysia crispata morphotype clarki.</title>
        <authorList>
            <person name="Eastman K.E."/>
            <person name="Pendleton A.L."/>
            <person name="Shaikh M.A."/>
            <person name="Suttiyut T."/>
            <person name="Ogas R."/>
            <person name="Tomko P."/>
            <person name="Gavelis G."/>
            <person name="Widhalm J.R."/>
            <person name="Wisecaver J.H."/>
        </authorList>
    </citation>
    <scope>NUCLEOTIDE SEQUENCE</scope>
    <source>
        <strain evidence="1">ECLA1</strain>
    </source>
</reference>
<evidence type="ECO:0000313" key="1">
    <source>
        <dbReference type="EMBL" id="KAK3760813.1"/>
    </source>
</evidence>
<organism evidence="1 2">
    <name type="scientific">Elysia crispata</name>
    <name type="common">lettuce slug</name>
    <dbReference type="NCBI Taxonomy" id="231223"/>
    <lineage>
        <taxon>Eukaryota</taxon>
        <taxon>Metazoa</taxon>
        <taxon>Spiralia</taxon>
        <taxon>Lophotrochozoa</taxon>
        <taxon>Mollusca</taxon>
        <taxon>Gastropoda</taxon>
        <taxon>Heterobranchia</taxon>
        <taxon>Euthyneura</taxon>
        <taxon>Panpulmonata</taxon>
        <taxon>Sacoglossa</taxon>
        <taxon>Placobranchoidea</taxon>
        <taxon>Plakobranchidae</taxon>
        <taxon>Elysia</taxon>
    </lineage>
</organism>
<accession>A0AAE1D8Y8</accession>
<keyword evidence="2" id="KW-1185">Reference proteome</keyword>
<dbReference type="EMBL" id="JAWDGP010004940">
    <property type="protein sequence ID" value="KAK3760813.1"/>
    <property type="molecule type" value="Genomic_DNA"/>
</dbReference>
<protein>
    <submittedName>
        <fullName evidence="1">Uncharacterized protein</fullName>
    </submittedName>
</protein>
<name>A0AAE1D8Y8_9GAST</name>
<dbReference type="Proteomes" id="UP001283361">
    <property type="component" value="Unassembled WGS sequence"/>
</dbReference>
<sequence>MHATQHLPPTRGPQPCWYALAAGQIALSSLPVITSLGAPPKMASVDLLLKMLYVIGHFPLFESVLLNHATSSSPKHVRTPR</sequence>